<reference evidence="2 3" key="1">
    <citation type="submission" date="2021-10" db="EMBL/GenBank/DDBJ databases">
        <title>Lutispora strain m25 sp. nov., a thermophilic, non-spore-forming bacterium isolated from a lab-scale methanogenic bioreactor digesting anaerobic sludge.</title>
        <authorList>
            <person name="El Houari A."/>
            <person name="Mcdonald J."/>
        </authorList>
    </citation>
    <scope>NUCLEOTIDE SEQUENCE [LARGE SCALE GENOMIC DNA]</scope>
    <source>
        <strain evidence="3">m25</strain>
    </source>
</reference>
<evidence type="ECO:0000313" key="2">
    <source>
        <dbReference type="EMBL" id="MCQ1528312.1"/>
    </source>
</evidence>
<keyword evidence="1" id="KW-0812">Transmembrane</keyword>
<comment type="caution">
    <text evidence="2">The sequence shown here is derived from an EMBL/GenBank/DDBJ whole genome shotgun (WGS) entry which is preliminary data.</text>
</comment>
<protein>
    <recommendedName>
        <fullName evidence="4">DUF3592 domain-containing protein</fullName>
    </recommendedName>
</protein>
<evidence type="ECO:0000256" key="1">
    <source>
        <dbReference type="SAM" id="Phobius"/>
    </source>
</evidence>
<dbReference type="EMBL" id="JAJEKE010000001">
    <property type="protein sequence ID" value="MCQ1528312.1"/>
    <property type="molecule type" value="Genomic_DNA"/>
</dbReference>
<sequence length="146" mass="16981">MRKYILIGLLALSSIWFLISIIAPNTRTERLLGHVDAIADFDANISHLEFTSYNDKKIDFLVAKNKLNVSQGDYAYIYYKSKNDKNDVKKVKKVDDAIYFVELIQQPDLEIRNRIQNWLYNVESSLLNRIGSIILIVAFAYYLKNL</sequence>
<accession>A0ABT1NAM8</accession>
<name>A0ABT1NAM8_9FIRM</name>
<dbReference type="Proteomes" id="UP001651880">
    <property type="component" value="Unassembled WGS sequence"/>
</dbReference>
<feature type="transmembrane region" description="Helical" evidence="1">
    <location>
        <begin position="5"/>
        <end position="23"/>
    </location>
</feature>
<feature type="transmembrane region" description="Helical" evidence="1">
    <location>
        <begin position="126"/>
        <end position="143"/>
    </location>
</feature>
<gene>
    <name evidence="2" type="ORF">LJD61_01950</name>
</gene>
<evidence type="ECO:0008006" key="4">
    <source>
        <dbReference type="Google" id="ProtNLM"/>
    </source>
</evidence>
<organism evidence="2 3">
    <name type="scientific">Lutispora saccharofermentans</name>
    <dbReference type="NCBI Taxonomy" id="3024236"/>
    <lineage>
        <taxon>Bacteria</taxon>
        <taxon>Bacillati</taxon>
        <taxon>Bacillota</taxon>
        <taxon>Clostridia</taxon>
        <taxon>Lutisporales</taxon>
        <taxon>Lutisporaceae</taxon>
        <taxon>Lutispora</taxon>
    </lineage>
</organism>
<keyword evidence="1" id="KW-1133">Transmembrane helix</keyword>
<evidence type="ECO:0000313" key="3">
    <source>
        <dbReference type="Proteomes" id="UP001651880"/>
    </source>
</evidence>
<proteinExistence type="predicted"/>
<dbReference type="RefSeq" id="WP_255225801.1">
    <property type="nucleotide sequence ID" value="NZ_JAJEKE010000001.1"/>
</dbReference>
<keyword evidence="3" id="KW-1185">Reference proteome</keyword>
<keyword evidence="1" id="KW-0472">Membrane</keyword>